<proteinExistence type="predicted"/>
<dbReference type="InterPro" id="IPR047057">
    <property type="entry name" value="MerR_fam"/>
</dbReference>
<keyword evidence="3" id="KW-0238">DNA-binding</keyword>
<name>A0A941I4F1_9BURK</name>
<dbReference type="PANTHER" id="PTHR30204:SF69">
    <property type="entry name" value="MERR-FAMILY TRANSCRIPTIONAL REGULATOR"/>
    <property type="match status" value="1"/>
</dbReference>
<gene>
    <name evidence="6" type="ORF">KDM89_05595</name>
</gene>
<dbReference type="GO" id="GO:0003677">
    <property type="term" value="F:DNA binding"/>
    <property type="evidence" value="ECO:0007669"/>
    <property type="project" value="UniProtKB-KW"/>
</dbReference>
<keyword evidence="1" id="KW-0678">Repressor</keyword>
<dbReference type="RefSeq" id="WP_212686958.1">
    <property type="nucleotide sequence ID" value="NZ_JAGSPN010000003.1"/>
</dbReference>
<dbReference type="SUPFAM" id="SSF46955">
    <property type="entry name" value="Putative DNA-binding domain"/>
    <property type="match status" value="1"/>
</dbReference>
<evidence type="ECO:0000256" key="2">
    <source>
        <dbReference type="ARBA" id="ARBA00023015"/>
    </source>
</evidence>
<dbReference type="InterPro" id="IPR009061">
    <property type="entry name" value="DNA-bd_dom_put_sf"/>
</dbReference>
<evidence type="ECO:0000313" key="7">
    <source>
        <dbReference type="Proteomes" id="UP000680067"/>
    </source>
</evidence>
<dbReference type="AlphaFoldDB" id="A0A941I4F1"/>
<feature type="domain" description="HTH merR-type" evidence="5">
    <location>
        <begin position="16"/>
        <end position="85"/>
    </location>
</feature>
<evidence type="ECO:0000313" key="6">
    <source>
        <dbReference type="EMBL" id="MBR7781602.1"/>
    </source>
</evidence>
<dbReference type="CDD" id="cd01104">
    <property type="entry name" value="HTH_MlrA-CarA"/>
    <property type="match status" value="1"/>
</dbReference>
<dbReference type="InterPro" id="IPR000551">
    <property type="entry name" value="MerR-type_HTH_dom"/>
</dbReference>
<keyword evidence="4" id="KW-0804">Transcription</keyword>
<dbReference type="Proteomes" id="UP000680067">
    <property type="component" value="Unassembled WGS sequence"/>
</dbReference>
<keyword evidence="2" id="KW-0805">Transcription regulation</keyword>
<comment type="caution">
    <text evidence="6">The sequence shown here is derived from an EMBL/GenBank/DDBJ whole genome shotgun (WGS) entry which is preliminary data.</text>
</comment>
<dbReference type="Pfam" id="PF13411">
    <property type="entry name" value="MerR_1"/>
    <property type="match status" value="1"/>
</dbReference>
<dbReference type="GO" id="GO:0003700">
    <property type="term" value="F:DNA-binding transcription factor activity"/>
    <property type="evidence" value="ECO:0007669"/>
    <property type="project" value="InterPro"/>
</dbReference>
<evidence type="ECO:0000256" key="3">
    <source>
        <dbReference type="ARBA" id="ARBA00023125"/>
    </source>
</evidence>
<evidence type="ECO:0000256" key="4">
    <source>
        <dbReference type="ARBA" id="ARBA00023163"/>
    </source>
</evidence>
<reference evidence="6" key="1">
    <citation type="submission" date="2021-04" db="EMBL/GenBank/DDBJ databases">
        <title>novel species isolated from subtropical streams in China.</title>
        <authorList>
            <person name="Lu H."/>
        </authorList>
    </citation>
    <scope>NUCLEOTIDE SEQUENCE</scope>
    <source>
        <strain evidence="6">LFS511W</strain>
    </source>
</reference>
<evidence type="ECO:0000259" key="5">
    <source>
        <dbReference type="PROSITE" id="PS50937"/>
    </source>
</evidence>
<keyword evidence="7" id="KW-1185">Reference proteome</keyword>
<organism evidence="6 7">
    <name type="scientific">Undibacterium luofuense</name>
    <dbReference type="NCBI Taxonomy" id="2828733"/>
    <lineage>
        <taxon>Bacteria</taxon>
        <taxon>Pseudomonadati</taxon>
        <taxon>Pseudomonadota</taxon>
        <taxon>Betaproteobacteria</taxon>
        <taxon>Burkholderiales</taxon>
        <taxon>Oxalobacteraceae</taxon>
        <taxon>Undibacterium</taxon>
    </lineage>
</organism>
<protein>
    <submittedName>
        <fullName evidence="6">MerR family transcriptional regulator</fullName>
    </submittedName>
</protein>
<dbReference type="PANTHER" id="PTHR30204">
    <property type="entry name" value="REDOX-CYCLING DRUG-SENSING TRANSCRIPTIONAL ACTIVATOR SOXR"/>
    <property type="match status" value="1"/>
</dbReference>
<dbReference type="EMBL" id="JAGSPN010000003">
    <property type="protein sequence ID" value="MBR7781602.1"/>
    <property type="molecule type" value="Genomic_DNA"/>
</dbReference>
<dbReference type="PROSITE" id="PS50937">
    <property type="entry name" value="HTH_MERR_2"/>
    <property type="match status" value="1"/>
</dbReference>
<accession>A0A941I4F1</accession>
<dbReference type="SMART" id="SM00422">
    <property type="entry name" value="HTH_MERR"/>
    <property type="match status" value="1"/>
</dbReference>
<dbReference type="Gene3D" id="1.10.1660.10">
    <property type="match status" value="1"/>
</dbReference>
<sequence length="332" mass="36746">MMKNSENPTQIAEAAAFRSSVVAQMAGMPVATLRIWEQRYRAVQPRTSHGGHRLYSALDLQRVMLLRSLTSLGHAISAIAALSDTQLRELAAQGRVTVSDKKILRPLRLAVIGAGIALRLQRPALATRARQYFSQIDVYDDISVWHTKEHSAELVLLQMNTLHPDLLPDNTGQARTAVMYRFAGSATLQTLHERDIRTLRDSGDDQALGDWLATLAEQMNAEPVNEPALVADAEMSGEPAGPRYTEQQLTEIAGLNGSLACECPSHMAELLMQLHSFEQYSANCTNRHAEDAAMHRYLHQVAMASRMLFEDAMTQLMRHEGIQLPVNAAKGE</sequence>
<evidence type="ECO:0000256" key="1">
    <source>
        <dbReference type="ARBA" id="ARBA00022491"/>
    </source>
</evidence>